<proteinExistence type="predicted"/>
<dbReference type="Pfam" id="PF13302">
    <property type="entry name" value="Acetyltransf_3"/>
    <property type="match status" value="1"/>
</dbReference>
<feature type="domain" description="N-acetyltransferase" evidence="1">
    <location>
        <begin position="1"/>
        <end position="141"/>
    </location>
</feature>
<protein>
    <submittedName>
        <fullName evidence="2">UDP-4-amino-4, 6-dideoxy-N-acetyl-beta-L-altrosamine N-acetyltransferase</fullName>
    </submittedName>
</protein>
<dbReference type="RefSeq" id="WP_179479523.1">
    <property type="nucleotide sequence ID" value="NZ_JACCFW010000001.1"/>
</dbReference>
<dbReference type="Gene3D" id="3.40.630.30">
    <property type="match status" value="1"/>
</dbReference>
<dbReference type="AlphaFoldDB" id="A0A853DGG2"/>
<reference evidence="2 3" key="1">
    <citation type="submission" date="2020-07" db="EMBL/GenBank/DDBJ databases">
        <title>Sequencing the genomes of 1000 actinobacteria strains.</title>
        <authorList>
            <person name="Klenk H.-P."/>
        </authorList>
    </citation>
    <scope>NUCLEOTIDE SEQUENCE [LARGE SCALE GENOMIC DNA]</scope>
    <source>
        <strain evidence="2 3">DSM 29531</strain>
    </source>
</reference>
<keyword evidence="2" id="KW-0808">Transferase</keyword>
<dbReference type="EMBL" id="JACCFW010000001">
    <property type="protein sequence ID" value="NYJ73951.1"/>
    <property type="molecule type" value="Genomic_DNA"/>
</dbReference>
<gene>
    <name evidence="2" type="ORF">HNR15_000914</name>
</gene>
<sequence length="171" mass="19780">MLRPATEVDKESVRTWRNHPAVRSVSLTRGVISPQEHDRYWAALQDDPSRIVLMYERGDTPSGVVTFFDIEQESGERRAMWGYYLDNAGLEARGELLPAWIQIQREAVRYAFGELGLEQLDGEVLDANEAVRRMNTRNGFEEISATEHTIDGERVLVHTIRRRRQPNDRDK</sequence>
<name>A0A853DGG2_9MICO</name>
<accession>A0A853DGG2</accession>
<evidence type="ECO:0000259" key="1">
    <source>
        <dbReference type="Pfam" id="PF13302"/>
    </source>
</evidence>
<dbReference type="GO" id="GO:0016747">
    <property type="term" value="F:acyltransferase activity, transferring groups other than amino-acyl groups"/>
    <property type="evidence" value="ECO:0007669"/>
    <property type="project" value="InterPro"/>
</dbReference>
<dbReference type="InterPro" id="IPR000182">
    <property type="entry name" value="GNAT_dom"/>
</dbReference>
<dbReference type="Proteomes" id="UP000571817">
    <property type="component" value="Unassembled WGS sequence"/>
</dbReference>
<evidence type="ECO:0000313" key="3">
    <source>
        <dbReference type="Proteomes" id="UP000571817"/>
    </source>
</evidence>
<dbReference type="SUPFAM" id="SSF55729">
    <property type="entry name" value="Acyl-CoA N-acyltransferases (Nat)"/>
    <property type="match status" value="1"/>
</dbReference>
<evidence type="ECO:0000313" key="2">
    <source>
        <dbReference type="EMBL" id="NYJ73951.1"/>
    </source>
</evidence>
<dbReference type="InterPro" id="IPR016181">
    <property type="entry name" value="Acyl_CoA_acyltransferase"/>
</dbReference>
<keyword evidence="3" id="KW-1185">Reference proteome</keyword>
<comment type="caution">
    <text evidence="2">The sequence shown here is derived from an EMBL/GenBank/DDBJ whole genome shotgun (WGS) entry which is preliminary data.</text>
</comment>
<organism evidence="2 3">
    <name type="scientific">Allobranchiibius huperziae</name>
    <dbReference type="NCBI Taxonomy" id="1874116"/>
    <lineage>
        <taxon>Bacteria</taxon>
        <taxon>Bacillati</taxon>
        <taxon>Actinomycetota</taxon>
        <taxon>Actinomycetes</taxon>
        <taxon>Micrococcales</taxon>
        <taxon>Dermacoccaceae</taxon>
        <taxon>Allobranchiibius</taxon>
    </lineage>
</organism>